<name>A0ABQ2U844_9ACTN</name>
<evidence type="ECO:0000313" key="3">
    <source>
        <dbReference type="Proteomes" id="UP000629911"/>
    </source>
</evidence>
<organism evidence="2 3">
    <name type="scientific">Streptomyces variabilis</name>
    <dbReference type="NCBI Taxonomy" id="67372"/>
    <lineage>
        <taxon>Bacteria</taxon>
        <taxon>Bacillati</taxon>
        <taxon>Actinomycetota</taxon>
        <taxon>Actinomycetes</taxon>
        <taxon>Kitasatosporales</taxon>
        <taxon>Streptomycetaceae</taxon>
        <taxon>Streptomyces</taxon>
        <taxon>Streptomyces griseoincarnatus group</taxon>
    </lineage>
</organism>
<evidence type="ECO:0000313" key="2">
    <source>
        <dbReference type="EMBL" id="GGT79241.1"/>
    </source>
</evidence>
<dbReference type="EMBL" id="BMTZ01000033">
    <property type="protein sequence ID" value="GGT79241.1"/>
    <property type="molecule type" value="Genomic_DNA"/>
</dbReference>
<evidence type="ECO:0000256" key="1">
    <source>
        <dbReference type="SAM" id="MobiDB-lite"/>
    </source>
</evidence>
<feature type="compositionally biased region" description="Polar residues" evidence="1">
    <location>
        <begin position="66"/>
        <end position="77"/>
    </location>
</feature>
<comment type="caution">
    <text evidence="2">The sequence shown here is derived from an EMBL/GenBank/DDBJ whole genome shotgun (WGS) entry which is preliminary data.</text>
</comment>
<reference evidence="3" key="1">
    <citation type="journal article" date="2019" name="Int. J. Syst. Evol. Microbiol.">
        <title>The Global Catalogue of Microorganisms (GCM) 10K type strain sequencing project: providing services to taxonomists for standard genome sequencing and annotation.</title>
        <authorList>
            <consortium name="The Broad Institute Genomics Platform"/>
            <consortium name="The Broad Institute Genome Sequencing Center for Infectious Disease"/>
            <person name="Wu L."/>
            <person name="Ma J."/>
        </authorList>
    </citation>
    <scope>NUCLEOTIDE SEQUENCE [LARGE SCALE GENOMIC DNA]</scope>
    <source>
        <strain evidence="3">JCM 4422</strain>
    </source>
</reference>
<accession>A0ABQ2U844</accession>
<keyword evidence="3" id="KW-1185">Reference proteome</keyword>
<protein>
    <submittedName>
        <fullName evidence="2">Uncharacterized protein</fullName>
    </submittedName>
</protein>
<sequence>MGLAYAGRICGSDHATERTGRHALTLPRFRAHEPTSPRAPAPPRPRAQAPKRKGPHDRSRAGPFRCSQQELPGQNVT</sequence>
<dbReference type="Proteomes" id="UP000629911">
    <property type="component" value="Unassembled WGS sequence"/>
</dbReference>
<proteinExistence type="predicted"/>
<gene>
    <name evidence="2" type="ORF">GCM10010287_61870</name>
</gene>
<feature type="region of interest" description="Disordered" evidence="1">
    <location>
        <begin position="1"/>
        <end position="77"/>
    </location>
</feature>